<evidence type="ECO:0000256" key="4">
    <source>
        <dbReference type="ARBA" id="ARBA00022764"/>
    </source>
</evidence>
<dbReference type="EMBL" id="CABR01000043">
    <property type="protein sequence ID" value="CBI09636.1"/>
    <property type="molecule type" value="Genomic_DNA"/>
</dbReference>
<dbReference type="AlphaFoldDB" id="E6QQW5"/>
<dbReference type="InterPro" id="IPR011042">
    <property type="entry name" value="6-blade_b-propeller_TolB-like"/>
</dbReference>
<keyword evidence="3" id="KW-0732">Signal</keyword>
<comment type="subcellular location">
    <subcellularLocation>
        <location evidence="1">Periplasm</location>
    </subcellularLocation>
</comment>
<protein>
    <recommendedName>
        <fullName evidence="5">TolB N-terminal domain-containing protein</fullName>
    </recommendedName>
</protein>
<dbReference type="InterPro" id="IPR014167">
    <property type="entry name" value="Tol-Pal_TolB"/>
</dbReference>
<dbReference type="Gene3D" id="3.40.50.10070">
    <property type="entry name" value="TolB, N-terminal domain"/>
    <property type="match status" value="1"/>
</dbReference>
<reference evidence="6" key="1">
    <citation type="submission" date="2009-10" db="EMBL/GenBank/DDBJ databases">
        <title>Diversity of trophic interactions inside an arsenic-rich microbial ecosystem.</title>
        <authorList>
            <person name="Bertin P.N."/>
            <person name="Heinrich-Salmeron A."/>
            <person name="Pelletier E."/>
            <person name="Goulhen-Chollet F."/>
            <person name="Arsene-Ploetze F."/>
            <person name="Gallien S."/>
            <person name="Calteau A."/>
            <person name="Vallenet D."/>
            <person name="Casiot C."/>
            <person name="Chane-Woon-Ming B."/>
            <person name="Giloteaux L."/>
            <person name="Barakat M."/>
            <person name="Bonnefoy V."/>
            <person name="Bruneel O."/>
            <person name="Chandler M."/>
            <person name="Cleiss J."/>
            <person name="Duran R."/>
            <person name="Elbaz-Poulichet F."/>
            <person name="Fonknechten N."/>
            <person name="Lauga B."/>
            <person name="Mornico D."/>
            <person name="Ortet P."/>
            <person name="Schaeffer C."/>
            <person name="Siguier P."/>
            <person name="Alexander Thil Smith A."/>
            <person name="Van Dorsselaer A."/>
            <person name="Weissenbach J."/>
            <person name="Medigue C."/>
            <person name="Le Paslier D."/>
        </authorList>
    </citation>
    <scope>NUCLEOTIDE SEQUENCE</scope>
</reference>
<dbReference type="GO" id="GO:0017038">
    <property type="term" value="P:protein import"/>
    <property type="evidence" value="ECO:0007669"/>
    <property type="project" value="InterPro"/>
</dbReference>
<gene>
    <name evidence="6" type="ORF">CARN7_0373</name>
</gene>
<sequence>MKWHVALLLLGVSLQAQAALTIDINGGETSQIPVAISPFGGAGDAYRVITEVVGADLVSSGEFSLVNVSDLNPPIVEPTDPRFGVARTRGAEAIVLGHVAAQADGQLDVRFRLMDAVQQTQLAGYSYTANANQLRAIAHKIADVVYQKLIGIPGNFSSHIMYVMKTGKTFRLEVADSDGYDAQTVLKSVEPIMSPAWSKDGSKIAYVSFESGHAVVYEQSMSSGKRFVLARFKGSNSAPAWSPDGNRLALVLTRDNGSQLYVMNADGSGLKRLTFGGRIDTEPNWSPDGQNLLFTSDRDGSPQIYQMPVSGGTATRMTFEGNYSVSPRWSPNGKSFVFVQRQHGQFHISLMDVASGQVQVLTSGDDDESPSFAPNGKMILYATVVNGRGELAVVSVDGKTHERLFHTDENLESPVWGY</sequence>
<dbReference type="Pfam" id="PF04052">
    <property type="entry name" value="TolB_N"/>
    <property type="match status" value="1"/>
</dbReference>
<dbReference type="SUPFAM" id="SSF69304">
    <property type="entry name" value="Tricorn protease N-terminal domain"/>
    <property type="match status" value="1"/>
</dbReference>
<evidence type="ECO:0000256" key="2">
    <source>
        <dbReference type="ARBA" id="ARBA00009820"/>
    </source>
</evidence>
<dbReference type="NCBIfam" id="TIGR02800">
    <property type="entry name" value="propeller_TolB"/>
    <property type="match status" value="1"/>
</dbReference>
<dbReference type="HAMAP" id="MF_00671">
    <property type="entry name" value="TolB"/>
    <property type="match status" value="1"/>
</dbReference>
<comment type="caution">
    <text evidence="6">The sequence shown here is derived from an EMBL/GenBank/DDBJ whole genome shotgun (WGS) entry which is preliminary data.</text>
</comment>
<comment type="similarity">
    <text evidence="2">Belongs to the TolB family.</text>
</comment>
<keyword evidence="4" id="KW-0574">Periplasm</keyword>
<dbReference type="PANTHER" id="PTHR36842">
    <property type="entry name" value="PROTEIN TOLB HOMOLOG"/>
    <property type="match status" value="1"/>
</dbReference>
<accession>E6QQW5</accession>
<name>E6QQW5_9ZZZZ</name>
<evidence type="ECO:0000259" key="5">
    <source>
        <dbReference type="Pfam" id="PF04052"/>
    </source>
</evidence>
<dbReference type="Pfam" id="PF07676">
    <property type="entry name" value="PD40"/>
    <property type="match status" value="5"/>
</dbReference>
<dbReference type="PANTHER" id="PTHR36842:SF1">
    <property type="entry name" value="PROTEIN TOLB"/>
    <property type="match status" value="1"/>
</dbReference>
<evidence type="ECO:0000313" key="6">
    <source>
        <dbReference type="EMBL" id="CBI09636.1"/>
    </source>
</evidence>
<evidence type="ECO:0000256" key="3">
    <source>
        <dbReference type="ARBA" id="ARBA00022729"/>
    </source>
</evidence>
<organism evidence="6">
    <name type="scientific">mine drainage metagenome</name>
    <dbReference type="NCBI Taxonomy" id="410659"/>
    <lineage>
        <taxon>unclassified sequences</taxon>
        <taxon>metagenomes</taxon>
        <taxon>ecological metagenomes</taxon>
    </lineage>
</organism>
<dbReference type="SUPFAM" id="SSF52964">
    <property type="entry name" value="TolB, N-terminal domain"/>
    <property type="match status" value="1"/>
</dbReference>
<dbReference type="InterPro" id="IPR007195">
    <property type="entry name" value="TolB_N"/>
</dbReference>
<proteinExistence type="inferred from homology"/>
<dbReference type="GO" id="GO:0042597">
    <property type="term" value="C:periplasmic space"/>
    <property type="evidence" value="ECO:0007669"/>
    <property type="project" value="UniProtKB-SubCell"/>
</dbReference>
<evidence type="ECO:0000256" key="1">
    <source>
        <dbReference type="ARBA" id="ARBA00004418"/>
    </source>
</evidence>
<dbReference type="InterPro" id="IPR011659">
    <property type="entry name" value="WD40"/>
</dbReference>
<feature type="domain" description="TolB N-terminal" evidence="5">
    <location>
        <begin position="20"/>
        <end position="122"/>
    </location>
</feature>
<dbReference type="Gene3D" id="2.120.10.30">
    <property type="entry name" value="TolB, C-terminal domain"/>
    <property type="match status" value="1"/>
</dbReference>